<dbReference type="EMBL" id="CP001339">
    <property type="protein sequence ID" value="ACL73205.1"/>
    <property type="molecule type" value="Genomic_DNA"/>
</dbReference>
<dbReference type="Gene3D" id="3.40.30.10">
    <property type="entry name" value="Glutaredoxin"/>
    <property type="match status" value="1"/>
</dbReference>
<proteinExistence type="inferred from homology"/>
<dbReference type="InterPro" id="IPR011990">
    <property type="entry name" value="TPR-like_helical_dom_sf"/>
</dbReference>
<feature type="domain" description="Thioredoxin" evidence="7">
    <location>
        <begin position="1"/>
        <end position="113"/>
    </location>
</feature>
<dbReference type="FunFam" id="3.40.30.10:FF:000001">
    <property type="entry name" value="Thioredoxin"/>
    <property type="match status" value="1"/>
</dbReference>
<dbReference type="Pfam" id="PF00085">
    <property type="entry name" value="Thioredoxin"/>
    <property type="match status" value="1"/>
</dbReference>
<comment type="similarity">
    <text evidence="1">Belongs to the thioredoxin family.</text>
</comment>
<dbReference type="Pfam" id="PF14559">
    <property type="entry name" value="TPR_19"/>
    <property type="match status" value="1"/>
</dbReference>
<evidence type="ECO:0000256" key="2">
    <source>
        <dbReference type="ARBA" id="ARBA00022448"/>
    </source>
</evidence>
<dbReference type="CDD" id="cd02947">
    <property type="entry name" value="TRX_family"/>
    <property type="match status" value="1"/>
</dbReference>
<dbReference type="InterPro" id="IPR005746">
    <property type="entry name" value="Thioredoxin"/>
</dbReference>
<dbReference type="SUPFAM" id="SSF52833">
    <property type="entry name" value="Thioredoxin-like"/>
    <property type="match status" value="1"/>
</dbReference>
<dbReference type="PANTHER" id="PTHR45663:SF11">
    <property type="entry name" value="GEO12009P1"/>
    <property type="match status" value="1"/>
</dbReference>
<evidence type="ECO:0000259" key="7">
    <source>
        <dbReference type="PROSITE" id="PS51352"/>
    </source>
</evidence>
<reference evidence="8 9" key="1">
    <citation type="journal article" date="2011" name="Stand. Genomic Sci.">
        <title>Complete genome sequence of 'Thioalkalivibrio sulfidophilus' HL-EbGr7.</title>
        <authorList>
            <person name="Muyzer G."/>
            <person name="Sorokin D.Y."/>
            <person name="Mavromatis K."/>
            <person name="Lapidus A."/>
            <person name="Clum A."/>
            <person name="Ivanova N."/>
            <person name="Pati A."/>
            <person name="d'Haeseleer P."/>
            <person name="Woyke T."/>
            <person name="Kyrpides N.C."/>
        </authorList>
    </citation>
    <scope>NUCLEOTIDE SEQUENCE [LARGE SCALE GENOMIC DNA]</scope>
    <source>
        <strain evidence="8 9">HL-EbGR7</strain>
    </source>
</reference>
<dbReference type="InterPro" id="IPR036249">
    <property type="entry name" value="Thioredoxin-like_sf"/>
</dbReference>
<organism evidence="8 9">
    <name type="scientific">Thioalkalivibrio sulfidiphilus (strain HL-EbGR7)</name>
    <dbReference type="NCBI Taxonomy" id="396588"/>
    <lineage>
        <taxon>Bacteria</taxon>
        <taxon>Pseudomonadati</taxon>
        <taxon>Pseudomonadota</taxon>
        <taxon>Gammaproteobacteria</taxon>
        <taxon>Chromatiales</taxon>
        <taxon>Ectothiorhodospiraceae</taxon>
        <taxon>Thioalkalivibrio</taxon>
    </lineage>
</organism>
<dbReference type="GO" id="GO:0015035">
    <property type="term" value="F:protein-disulfide reductase activity"/>
    <property type="evidence" value="ECO:0007669"/>
    <property type="project" value="UniProtKB-UniRule"/>
</dbReference>
<dbReference type="PRINTS" id="PR00421">
    <property type="entry name" value="THIOREDOXIN"/>
</dbReference>
<dbReference type="Proteomes" id="UP000002383">
    <property type="component" value="Chromosome"/>
</dbReference>
<keyword evidence="2" id="KW-0813">Transport</keyword>
<dbReference type="HOGENOM" id="CLU_046120_1_0_6"/>
<dbReference type="InterPro" id="IPR013766">
    <property type="entry name" value="Thioredoxin_domain"/>
</dbReference>
<dbReference type="eggNOG" id="COG3118">
    <property type="taxonomic scope" value="Bacteria"/>
</dbReference>
<dbReference type="KEGG" id="tgr:Tgr7_2125"/>
<keyword evidence="9" id="KW-1185">Reference proteome</keyword>
<sequence>MPDAPYIFDVTQANFDQVVLEGSRERPVLVDFWAAWCQPCQMLMPVLAKLAAAYGGRFILAKINSDEQQALASRYGIRSLPTVMLFRHGKPVDQFMGVQPESTIRALLEKHLPRPSDKQRATAQAQLAAGDAEGALASLQAALAEDADNQAIKIDIARALMALGRADEADETLKTLPMDLHQEEEVQRLEALVQFARVAARGEELQKLEAQVEAGDNPEALHRVAAARILSEDYEAALSLLLRLMQKHRKYADEAGHKGLLAAFELLGAQHPLVKEYRRKMVSLLY</sequence>
<evidence type="ECO:0000313" key="8">
    <source>
        <dbReference type="EMBL" id="ACL73205.1"/>
    </source>
</evidence>
<dbReference type="OrthoDB" id="9790390at2"/>
<gene>
    <name evidence="8" type="ordered locus">Tgr7_2125</name>
</gene>
<accession>B8GTW1</accession>
<dbReference type="Gene3D" id="1.25.40.10">
    <property type="entry name" value="Tetratricopeptide repeat domain"/>
    <property type="match status" value="2"/>
</dbReference>
<dbReference type="PROSITE" id="PS51352">
    <property type="entry name" value="THIOREDOXIN_2"/>
    <property type="match status" value="1"/>
</dbReference>
<dbReference type="RefSeq" id="WP_012638683.1">
    <property type="nucleotide sequence ID" value="NC_011901.1"/>
</dbReference>
<name>B8GTW1_THISH</name>
<dbReference type="PANTHER" id="PTHR45663">
    <property type="entry name" value="GEO12009P1"/>
    <property type="match status" value="1"/>
</dbReference>
<evidence type="ECO:0000313" key="9">
    <source>
        <dbReference type="Proteomes" id="UP000002383"/>
    </source>
</evidence>
<evidence type="ECO:0000256" key="4">
    <source>
        <dbReference type="ARBA" id="ARBA00023157"/>
    </source>
</evidence>
<dbReference type="GO" id="GO:0006950">
    <property type="term" value="P:response to stress"/>
    <property type="evidence" value="ECO:0007669"/>
    <property type="project" value="UniProtKB-ARBA"/>
</dbReference>
<keyword evidence="3" id="KW-0249">Electron transport</keyword>
<dbReference type="NCBIfam" id="TIGR01068">
    <property type="entry name" value="thioredoxin"/>
    <property type="match status" value="1"/>
</dbReference>
<dbReference type="SUPFAM" id="SSF48452">
    <property type="entry name" value="TPR-like"/>
    <property type="match status" value="1"/>
</dbReference>
<dbReference type="STRING" id="396588.Tgr7_2125"/>
<evidence type="ECO:0000256" key="1">
    <source>
        <dbReference type="ARBA" id="ARBA00008987"/>
    </source>
</evidence>
<keyword evidence="5" id="KW-0676">Redox-active center</keyword>
<evidence type="ECO:0000256" key="3">
    <source>
        <dbReference type="ARBA" id="ARBA00022982"/>
    </source>
</evidence>
<dbReference type="Pfam" id="PF14561">
    <property type="entry name" value="TPR_20"/>
    <property type="match status" value="1"/>
</dbReference>
<dbReference type="AlphaFoldDB" id="B8GTW1"/>
<dbReference type="GO" id="GO:0005737">
    <property type="term" value="C:cytoplasm"/>
    <property type="evidence" value="ECO:0007669"/>
    <property type="project" value="TreeGrafter"/>
</dbReference>
<evidence type="ECO:0000256" key="5">
    <source>
        <dbReference type="ARBA" id="ARBA00023284"/>
    </source>
</evidence>
<protein>
    <recommendedName>
        <fullName evidence="6">Thioredoxin</fullName>
    </recommendedName>
</protein>
<keyword evidence="4" id="KW-1015">Disulfide bond</keyword>
<evidence type="ECO:0000256" key="6">
    <source>
        <dbReference type="NCBIfam" id="TIGR01068"/>
    </source>
</evidence>